<dbReference type="PANTHER" id="PTHR10270:SF161">
    <property type="entry name" value="SEX-DETERMINING REGION Y PROTEIN"/>
    <property type="match status" value="1"/>
</dbReference>
<keyword evidence="3" id="KW-0539">Nucleus</keyword>
<dbReference type="Proteomes" id="UP001320420">
    <property type="component" value="Unassembled WGS sequence"/>
</dbReference>
<feature type="region of interest" description="Disordered" evidence="4">
    <location>
        <begin position="122"/>
        <end position="148"/>
    </location>
</feature>
<name>A0AAN9UST3_9PEZI</name>
<reference evidence="6 7" key="1">
    <citation type="submission" date="2024-02" db="EMBL/GenBank/DDBJ databases">
        <title>De novo assembly and annotation of 12 fungi associated with fruit tree decline syndrome in Ontario, Canada.</title>
        <authorList>
            <person name="Sulman M."/>
            <person name="Ellouze W."/>
            <person name="Ilyukhin E."/>
        </authorList>
    </citation>
    <scope>NUCLEOTIDE SEQUENCE [LARGE SCALE GENOMIC DNA]</scope>
    <source>
        <strain evidence="6 7">M11/M66-122</strain>
    </source>
</reference>
<dbReference type="GO" id="GO:0000978">
    <property type="term" value="F:RNA polymerase II cis-regulatory region sequence-specific DNA binding"/>
    <property type="evidence" value="ECO:0007669"/>
    <property type="project" value="TreeGrafter"/>
</dbReference>
<dbReference type="GO" id="GO:0000122">
    <property type="term" value="P:negative regulation of transcription by RNA polymerase II"/>
    <property type="evidence" value="ECO:0007669"/>
    <property type="project" value="TreeGrafter"/>
</dbReference>
<evidence type="ECO:0000313" key="7">
    <source>
        <dbReference type="Proteomes" id="UP001320420"/>
    </source>
</evidence>
<dbReference type="GO" id="GO:0030154">
    <property type="term" value="P:cell differentiation"/>
    <property type="evidence" value="ECO:0007669"/>
    <property type="project" value="TreeGrafter"/>
</dbReference>
<dbReference type="CDD" id="cd01389">
    <property type="entry name" value="HMG-box_ROX1-like"/>
    <property type="match status" value="1"/>
</dbReference>
<feature type="domain" description="HMG box" evidence="5">
    <location>
        <begin position="55"/>
        <end position="123"/>
    </location>
</feature>
<evidence type="ECO:0000256" key="2">
    <source>
        <dbReference type="ARBA" id="ARBA00023163"/>
    </source>
</evidence>
<keyword evidence="7" id="KW-1185">Reference proteome</keyword>
<evidence type="ECO:0000313" key="6">
    <source>
        <dbReference type="EMBL" id="KAK7754575.1"/>
    </source>
</evidence>
<gene>
    <name evidence="6" type="ORF">SLS62_003358</name>
</gene>
<keyword evidence="2" id="KW-0804">Transcription</keyword>
<sequence length="184" mass="20458">MNGSHHVPATQGGLMTSNGQNANVANATGQPVQNNTANAPILGNANNLASNRHRPRPRYNAWMAFRMAHEDLVKAEMPELTLSQRSKEIGRRWRALPSHEKAEWARRTTEAKRQFKIQYPDYKYTPRPSNTIPRRNGGKGGKNKKAAATPVPAAIPLPLPHISDEIIYDPIHQYGGFASQGEFM</sequence>
<keyword evidence="1 3" id="KW-0238">DNA-binding</keyword>
<dbReference type="EMBL" id="JAKJXP020000019">
    <property type="protein sequence ID" value="KAK7754575.1"/>
    <property type="molecule type" value="Genomic_DNA"/>
</dbReference>
<proteinExistence type="predicted"/>
<accession>A0AAN9UST3</accession>
<feature type="DNA-binding region" description="HMG box" evidence="3">
    <location>
        <begin position="55"/>
        <end position="123"/>
    </location>
</feature>
<dbReference type="PROSITE" id="PS50118">
    <property type="entry name" value="HMG_BOX_2"/>
    <property type="match status" value="1"/>
</dbReference>
<dbReference type="InterPro" id="IPR009071">
    <property type="entry name" value="HMG_box_dom"/>
</dbReference>
<comment type="caution">
    <text evidence="6">The sequence shown here is derived from an EMBL/GenBank/DDBJ whole genome shotgun (WGS) entry which is preliminary data.</text>
</comment>
<evidence type="ECO:0000256" key="1">
    <source>
        <dbReference type="ARBA" id="ARBA00023125"/>
    </source>
</evidence>
<dbReference type="InterPro" id="IPR050140">
    <property type="entry name" value="SRY-related_HMG-box_TF-like"/>
</dbReference>
<dbReference type="PANTHER" id="PTHR10270">
    <property type="entry name" value="SOX TRANSCRIPTION FACTOR"/>
    <property type="match status" value="1"/>
</dbReference>
<dbReference type="InterPro" id="IPR036910">
    <property type="entry name" value="HMG_box_dom_sf"/>
</dbReference>
<dbReference type="AlphaFoldDB" id="A0AAN9UST3"/>
<dbReference type="Gene3D" id="1.10.30.10">
    <property type="entry name" value="High mobility group box domain"/>
    <property type="match status" value="1"/>
</dbReference>
<dbReference type="SUPFAM" id="SSF47095">
    <property type="entry name" value="HMG-box"/>
    <property type="match status" value="1"/>
</dbReference>
<evidence type="ECO:0000259" key="5">
    <source>
        <dbReference type="PROSITE" id="PS50118"/>
    </source>
</evidence>
<dbReference type="Pfam" id="PF00505">
    <property type="entry name" value="HMG_box"/>
    <property type="match status" value="1"/>
</dbReference>
<evidence type="ECO:0000256" key="4">
    <source>
        <dbReference type="SAM" id="MobiDB-lite"/>
    </source>
</evidence>
<dbReference type="SMART" id="SM00398">
    <property type="entry name" value="HMG"/>
    <property type="match status" value="1"/>
</dbReference>
<dbReference type="GO" id="GO:0001228">
    <property type="term" value="F:DNA-binding transcription activator activity, RNA polymerase II-specific"/>
    <property type="evidence" value="ECO:0007669"/>
    <property type="project" value="TreeGrafter"/>
</dbReference>
<protein>
    <recommendedName>
        <fullName evidence="5">HMG box domain-containing protein</fullName>
    </recommendedName>
</protein>
<dbReference type="GO" id="GO:0005634">
    <property type="term" value="C:nucleus"/>
    <property type="evidence" value="ECO:0007669"/>
    <property type="project" value="UniProtKB-UniRule"/>
</dbReference>
<evidence type="ECO:0000256" key="3">
    <source>
        <dbReference type="PROSITE-ProRule" id="PRU00267"/>
    </source>
</evidence>
<organism evidence="6 7">
    <name type="scientific">Diatrype stigma</name>
    <dbReference type="NCBI Taxonomy" id="117547"/>
    <lineage>
        <taxon>Eukaryota</taxon>
        <taxon>Fungi</taxon>
        <taxon>Dikarya</taxon>
        <taxon>Ascomycota</taxon>
        <taxon>Pezizomycotina</taxon>
        <taxon>Sordariomycetes</taxon>
        <taxon>Xylariomycetidae</taxon>
        <taxon>Xylariales</taxon>
        <taxon>Diatrypaceae</taxon>
        <taxon>Diatrype</taxon>
    </lineage>
</organism>